<evidence type="ECO:0000313" key="2">
    <source>
        <dbReference type="EMBL" id="KIH76992.1"/>
    </source>
</evidence>
<dbReference type="RefSeq" id="WP_040098183.1">
    <property type="nucleotide sequence ID" value="NZ_JWJD01000002.1"/>
</dbReference>
<keyword evidence="2" id="KW-0503">Monooxygenase</keyword>
<name>A0A0C2HW42_9BACT</name>
<organism evidence="2 3">
    <name type="scientific">Geoalkalibacter ferrihydriticus DSM 17813</name>
    <dbReference type="NCBI Taxonomy" id="1121915"/>
    <lineage>
        <taxon>Bacteria</taxon>
        <taxon>Pseudomonadati</taxon>
        <taxon>Thermodesulfobacteriota</taxon>
        <taxon>Desulfuromonadia</taxon>
        <taxon>Desulfuromonadales</taxon>
        <taxon>Geoalkalibacteraceae</taxon>
        <taxon>Geoalkalibacter</taxon>
    </lineage>
</organism>
<dbReference type="PROSITE" id="PS51725">
    <property type="entry name" value="ABM"/>
    <property type="match status" value="1"/>
</dbReference>
<proteinExistence type="predicted"/>
<dbReference type="GO" id="GO:0004497">
    <property type="term" value="F:monooxygenase activity"/>
    <property type="evidence" value="ECO:0007669"/>
    <property type="project" value="UniProtKB-KW"/>
</dbReference>
<dbReference type="EMBL" id="JWJD01000002">
    <property type="protein sequence ID" value="KIH76992.1"/>
    <property type="molecule type" value="Genomic_DNA"/>
</dbReference>
<evidence type="ECO:0000313" key="3">
    <source>
        <dbReference type="Proteomes" id="UP000035068"/>
    </source>
</evidence>
<dbReference type="Proteomes" id="UP000035068">
    <property type="component" value="Unassembled WGS sequence"/>
</dbReference>
<dbReference type="SUPFAM" id="SSF54909">
    <property type="entry name" value="Dimeric alpha+beta barrel"/>
    <property type="match status" value="1"/>
</dbReference>
<protein>
    <submittedName>
        <fullName evidence="2">Antibiotic biosynthesis monooxygenase</fullName>
    </submittedName>
</protein>
<sequence length="103" mass="11705">MIDVSITLKVPPEKRKEILQTLRAVLGPIRQERGCVSCHCYIDIEADNRIFFREEWKISEDLDTHLQFGHFGVLLGAMKLLPQEPEIRVNTVSSTAGAETPTR</sequence>
<gene>
    <name evidence="2" type="ORF">GFER_07960</name>
</gene>
<reference evidence="2 3" key="1">
    <citation type="submission" date="2014-12" db="EMBL/GenBank/DDBJ databases">
        <title>Genomes of Geoalkalibacter ferrihydriticus and Geoalkalibacter subterraneus, two haloalkaliphilic metal-reducing members of the Geobacteraceae.</title>
        <authorList>
            <person name="Badalamenti J.P."/>
            <person name="Torres C.I."/>
            <person name="Krajmalnik-Brown R."/>
            <person name="Bond D.R."/>
        </authorList>
    </citation>
    <scope>NUCLEOTIDE SEQUENCE [LARGE SCALE GENOMIC DNA]</scope>
    <source>
        <strain evidence="2 3">DSM 17813</strain>
    </source>
</reference>
<dbReference type="InterPro" id="IPR007138">
    <property type="entry name" value="ABM_dom"/>
</dbReference>
<accession>A0A0C2HW42</accession>
<evidence type="ECO:0000259" key="1">
    <source>
        <dbReference type="PROSITE" id="PS51725"/>
    </source>
</evidence>
<keyword evidence="2" id="KW-0560">Oxidoreductase</keyword>
<dbReference type="InterPro" id="IPR011008">
    <property type="entry name" value="Dimeric_a/b-barrel"/>
</dbReference>
<keyword evidence="3" id="KW-1185">Reference proteome</keyword>
<feature type="domain" description="ABM" evidence="1">
    <location>
        <begin position="2"/>
        <end position="90"/>
    </location>
</feature>
<dbReference type="AlphaFoldDB" id="A0A0C2HW42"/>
<dbReference type="Pfam" id="PF03992">
    <property type="entry name" value="ABM"/>
    <property type="match status" value="1"/>
</dbReference>
<dbReference type="Gene3D" id="3.30.70.100">
    <property type="match status" value="1"/>
</dbReference>
<comment type="caution">
    <text evidence="2">The sequence shown here is derived from an EMBL/GenBank/DDBJ whole genome shotgun (WGS) entry which is preliminary data.</text>
</comment>